<organism evidence="2 3">
    <name type="scientific">Dipodomys ordii</name>
    <name type="common">Ord's kangaroo rat</name>
    <dbReference type="NCBI Taxonomy" id="10020"/>
    <lineage>
        <taxon>Eukaryota</taxon>
        <taxon>Metazoa</taxon>
        <taxon>Chordata</taxon>
        <taxon>Craniata</taxon>
        <taxon>Vertebrata</taxon>
        <taxon>Euteleostomi</taxon>
        <taxon>Mammalia</taxon>
        <taxon>Eutheria</taxon>
        <taxon>Euarchontoglires</taxon>
        <taxon>Glires</taxon>
        <taxon>Rodentia</taxon>
        <taxon>Castorimorpha</taxon>
        <taxon>Heteromyidae</taxon>
        <taxon>Dipodomyinae</taxon>
        <taxon>Dipodomys</taxon>
    </lineage>
</organism>
<dbReference type="OrthoDB" id="9948935at2759"/>
<keyword evidence="2" id="KW-1185">Reference proteome</keyword>
<evidence type="ECO:0000256" key="1">
    <source>
        <dbReference type="SAM" id="MobiDB-lite"/>
    </source>
</evidence>
<gene>
    <name evidence="3" type="primary">Aard</name>
</gene>
<reference evidence="3" key="1">
    <citation type="submission" date="2025-08" db="UniProtKB">
        <authorList>
            <consortium name="RefSeq"/>
        </authorList>
    </citation>
    <scope>IDENTIFICATION</scope>
    <source>
        <tissue evidence="3">Kidney</tissue>
    </source>
</reference>
<protein>
    <submittedName>
        <fullName evidence="3">Alanine and arginine-rich domain-containing protein</fullName>
    </submittedName>
</protein>
<dbReference type="Proteomes" id="UP000081671">
    <property type="component" value="Unplaced"/>
</dbReference>
<evidence type="ECO:0000313" key="2">
    <source>
        <dbReference type="Proteomes" id="UP000081671"/>
    </source>
</evidence>
<sequence>MGLGDLGQSRQRSTRRLLGVPGRAGLWSPGSPSTGDDTFGGDTGNHVQEPSARASWRLEDLGRRLVRVFQRAVARGSSRRAREAAAAAAAAREERIRAREERSGARVQCALAKLRAELLDMRFQSHQLTRTLLELNLKMLQLQEEHELETPENLEHGDLESES</sequence>
<accession>A0A1S3GFM5</accession>
<dbReference type="GeneID" id="105997700"/>
<dbReference type="KEGG" id="dord:105997700"/>
<dbReference type="RefSeq" id="XP_012887668.1">
    <property type="nucleotide sequence ID" value="XM_013032214.1"/>
</dbReference>
<evidence type="ECO:0000313" key="3">
    <source>
        <dbReference type="RefSeq" id="XP_012887668.1"/>
    </source>
</evidence>
<dbReference type="CTD" id="441376"/>
<dbReference type="InParanoid" id="A0A1S3GFM5"/>
<dbReference type="AlphaFoldDB" id="A0A1S3GFM5"/>
<proteinExistence type="predicted"/>
<feature type="region of interest" description="Disordered" evidence="1">
    <location>
        <begin position="1"/>
        <end position="52"/>
    </location>
</feature>
<name>A0A1S3GFM5_DIPOR</name>
<dbReference type="FunCoup" id="A0A1S3GFM5">
    <property type="interactions" value="3"/>
</dbReference>